<sequence length="331" mass="35190">MRRRTFIAAVGLAGAVLAAPGVAAADPAPCDWVVSKVAVPDGYDPDFTDVKGTDSRGNYAGTSLRPGQNTNDLIVWTGGRPRVVHELQHLQWLSMAGQNWSGTVLVDGRVVAEGRWAVVRYSASGTITEFTAPDGYRVTRAISLNERGDVLGEGERVSDGRTVGILWSTIAVAPRIIDLAAGTPRDLDDDGTVLLSGREGKPGALWRDGAVTLLADEGKYAFAEAIRGGKVVGYQVEGAWPDSQALLWDRDGKVRHIDDGGTAFAVNAGGLITGERSTMVGHESVWRDTAFLGELPYPDGVTTVSELFVVGDDDSLFSSASDYGPLRWTCA</sequence>
<comment type="caution">
    <text evidence="2">The sequence shown here is derived from an EMBL/GenBank/DDBJ whole genome shotgun (WGS) entry which is preliminary data.</text>
</comment>
<gene>
    <name evidence="2" type="ORF">SK571_19455</name>
</gene>
<keyword evidence="3" id="KW-1185">Reference proteome</keyword>
<keyword evidence="1" id="KW-0732">Signal</keyword>
<dbReference type="EMBL" id="JAXAVV010000009">
    <property type="protein sequence ID" value="MDX8051570.1"/>
    <property type="molecule type" value="Genomic_DNA"/>
</dbReference>
<reference evidence="2 3" key="1">
    <citation type="submission" date="2023-11" db="EMBL/GenBank/DDBJ databases">
        <title>Lentzea sokolovensis, sp. nov., Lentzea kristufkii, sp. nov., and Lentzea miocenensis, sp. nov., rare actinobacteria from Sokolov Coal Basin, Miocene lacustrine sediment, Czech Republic.</title>
        <authorList>
            <person name="Lara A."/>
            <person name="Kotroba L."/>
            <person name="Nouioui I."/>
            <person name="Neumann-Schaal M."/>
            <person name="Mast Y."/>
            <person name="Chronakova A."/>
        </authorList>
    </citation>
    <scope>NUCLEOTIDE SEQUENCE [LARGE SCALE GENOMIC DNA]</scope>
    <source>
        <strain evidence="2 3">BCCO 10_0798</strain>
    </source>
</reference>
<reference evidence="2 3" key="2">
    <citation type="submission" date="2023-11" db="EMBL/GenBank/DDBJ databases">
        <authorList>
            <person name="Lara A.C."/>
            <person name="Chronakova A."/>
        </authorList>
    </citation>
    <scope>NUCLEOTIDE SEQUENCE [LARGE SCALE GENOMIC DNA]</scope>
    <source>
        <strain evidence="2 3">BCCO 10_0798</strain>
    </source>
</reference>
<evidence type="ECO:0000256" key="1">
    <source>
        <dbReference type="SAM" id="SignalP"/>
    </source>
</evidence>
<evidence type="ECO:0008006" key="4">
    <source>
        <dbReference type="Google" id="ProtNLM"/>
    </source>
</evidence>
<protein>
    <recommendedName>
        <fullName evidence="4">Extracellular repeat, HAF family</fullName>
    </recommendedName>
</protein>
<accession>A0ABU4TTR8</accession>
<dbReference type="Proteomes" id="UP001271792">
    <property type="component" value="Unassembled WGS sequence"/>
</dbReference>
<organism evidence="2 3">
    <name type="scientific">Lentzea kristufekii</name>
    <dbReference type="NCBI Taxonomy" id="3095430"/>
    <lineage>
        <taxon>Bacteria</taxon>
        <taxon>Bacillati</taxon>
        <taxon>Actinomycetota</taxon>
        <taxon>Actinomycetes</taxon>
        <taxon>Pseudonocardiales</taxon>
        <taxon>Pseudonocardiaceae</taxon>
        <taxon>Lentzea</taxon>
    </lineage>
</organism>
<feature type="signal peptide" evidence="1">
    <location>
        <begin position="1"/>
        <end position="24"/>
    </location>
</feature>
<evidence type="ECO:0000313" key="3">
    <source>
        <dbReference type="Proteomes" id="UP001271792"/>
    </source>
</evidence>
<proteinExistence type="predicted"/>
<dbReference type="RefSeq" id="WP_319985494.1">
    <property type="nucleotide sequence ID" value="NZ_JAXAVV010000009.1"/>
</dbReference>
<evidence type="ECO:0000313" key="2">
    <source>
        <dbReference type="EMBL" id="MDX8051570.1"/>
    </source>
</evidence>
<feature type="chain" id="PRO_5046629732" description="Extracellular repeat, HAF family" evidence="1">
    <location>
        <begin position="25"/>
        <end position="331"/>
    </location>
</feature>
<name>A0ABU4TTR8_9PSEU</name>